<feature type="binding site" evidence="9">
    <location>
        <begin position="91"/>
        <end position="94"/>
    </location>
    <ligand>
        <name>substrate</name>
    </ligand>
</feature>
<evidence type="ECO:0000256" key="7">
    <source>
        <dbReference type="ARBA" id="ARBA00022842"/>
    </source>
</evidence>
<keyword evidence="6 9" id="KW-0378">Hydrolase</keyword>
<dbReference type="PANTHER" id="PTHR43028">
    <property type="entry name" value="3'(2'),5'-BISPHOSPHATE NUCLEOTIDASE 1"/>
    <property type="match status" value="1"/>
</dbReference>
<dbReference type="InterPro" id="IPR006240">
    <property type="entry name" value="CysQ"/>
</dbReference>
<sequence length="256" mass="28143">MLNMDILQLLPIAKAAGAAILKIYHDPNQSNVVDYKADDSPLTLADQAANEVIVAALRKNFPETHIISEEGKDIPYEVRSKWETFFLVDPLDGTKEFIKRNGQFTVNIALIENGKPVMGVVYTPVTDTMYYGQAGKGAFKQVGDAPAEALKVNQKAENRIAVRSASHASHEEEEVLNKYGVTDEMSVGSSLKFCMVAEGKADLYYRHGPTMEWDTAAGQAVVLAAGARMYIGNTEETEFTYNKENLLNPGFLVLGF</sequence>
<dbReference type="SUPFAM" id="SSF56655">
    <property type="entry name" value="Carbohydrate phosphatase"/>
    <property type="match status" value="1"/>
</dbReference>
<name>A0AAN5AJT0_9BACT</name>
<reference evidence="11 12" key="1">
    <citation type="submission" date="2021-12" db="EMBL/GenBank/DDBJ databases">
        <title>Genome sequencing of bacteria with rrn-lacking chromosome and rrn-plasmid.</title>
        <authorList>
            <person name="Anda M."/>
            <person name="Iwasaki W."/>
        </authorList>
    </citation>
    <scope>NUCLEOTIDE SEQUENCE [LARGE SCALE GENOMIC DNA]</scope>
    <source>
        <strain evidence="11 12">NBRC 15940</strain>
    </source>
</reference>
<evidence type="ECO:0000313" key="12">
    <source>
        <dbReference type="Proteomes" id="UP001310022"/>
    </source>
</evidence>
<dbReference type="EC" id="3.1.3.7" evidence="9"/>
<dbReference type="EMBL" id="BQKE01000001">
    <property type="protein sequence ID" value="GJM61990.1"/>
    <property type="molecule type" value="Genomic_DNA"/>
</dbReference>
<dbReference type="AlphaFoldDB" id="A0AAN5AJT0"/>
<dbReference type="Gene3D" id="3.40.190.80">
    <property type="match status" value="1"/>
</dbReference>
<feature type="binding site" evidence="9">
    <location>
        <position position="89"/>
    </location>
    <ligand>
        <name>Mg(2+)</name>
        <dbReference type="ChEBI" id="CHEBI:18420"/>
        <label>1</label>
    </ligand>
</feature>
<protein>
    <recommendedName>
        <fullName evidence="9">3'(2'),5'-bisphosphate nucleotidase CysQ</fullName>
        <ecNumber evidence="9">3.1.3.7</ecNumber>
    </recommendedName>
    <alternativeName>
        <fullName evidence="9">3'(2'),5-bisphosphonucleoside 3'(2')-phosphohydrolase</fullName>
    </alternativeName>
    <alternativeName>
        <fullName evidence="9">3'-phosphoadenosine 5'-phosphate phosphatase</fullName>
        <shortName evidence="9">PAP phosphatase</shortName>
    </alternativeName>
</protein>
<evidence type="ECO:0000256" key="3">
    <source>
        <dbReference type="ARBA" id="ARBA00022475"/>
    </source>
</evidence>
<comment type="function">
    <text evidence="9">Converts adenosine-3',5'-bisphosphate (PAP) to AMP.</text>
</comment>
<keyword evidence="4" id="KW-0997">Cell inner membrane</keyword>
<feature type="binding site" evidence="9">
    <location>
        <position position="69"/>
    </location>
    <ligand>
        <name>substrate</name>
    </ligand>
</feature>
<keyword evidence="5 9" id="KW-0479">Metal-binding</keyword>
<feature type="binding site" evidence="10">
    <location>
        <position position="214"/>
    </location>
    <ligand>
        <name>Mg(2+)</name>
        <dbReference type="ChEBI" id="CHEBI:18420"/>
        <label>1</label>
        <note>catalytic</note>
    </ligand>
</feature>
<accession>A0AAN5AJT0</accession>
<evidence type="ECO:0000256" key="2">
    <source>
        <dbReference type="ARBA" id="ARBA00005289"/>
    </source>
</evidence>
<evidence type="ECO:0000256" key="6">
    <source>
        <dbReference type="ARBA" id="ARBA00022801"/>
    </source>
</evidence>
<comment type="subcellular location">
    <subcellularLocation>
        <location evidence="9">Cell membrane</location>
        <topology evidence="9">Peripheral membrane protein</topology>
        <orientation evidence="9">Cytoplasmic side</orientation>
    </subcellularLocation>
</comment>
<dbReference type="InterPro" id="IPR020583">
    <property type="entry name" value="Inositol_monoP_metal-BS"/>
</dbReference>
<keyword evidence="8 9" id="KW-0472">Membrane</keyword>
<comment type="catalytic activity">
    <reaction evidence="1 9">
        <text>adenosine 3',5'-bisphosphate + H2O = AMP + phosphate</text>
        <dbReference type="Rhea" id="RHEA:10040"/>
        <dbReference type="ChEBI" id="CHEBI:15377"/>
        <dbReference type="ChEBI" id="CHEBI:43474"/>
        <dbReference type="ChEBI" id="CHEBI:58343"/>
        <dbReference type="ChEBI" id="CHEBI:456215"/>
        <dbReference type="EC" id="3.1.3.7"/>
    </reaction>
</comment>
<dbReference type="HAMAP" id="MF_02095">
    <property type="entry name" value="CysQ"/>
    <property type="match status" value="1"/>
</dbReference>
<dbReference type="GO" id="GO:0050427">
    <property type="term" value="P:3'-phosphoadenosine 5'-phosphosulfate metabolic process"/>
    <property type="evidence" value="ECO:0007669"/>
    <property type="project" value="TreeGrafter"/>
</dbReference>
<dbReference type="InterPro" id="IPR000760">
    <property type="entry name" value="Inositol_monophosphatase-like"/>
</dbReference>
<evidence type="ECO:0000256" key="1">
    <source>
        <dbReference type="ARBA" id="ARBA00001625"/>
    </source>
</evidence>
<evidence type="ECO:0000256" key="4">
    <source>
        <dbReference type="ARBA" id="ARBA00022519"/>
    </source>
</evidence>
<dbReference type="InterPro" id="IPR050725">
    <property type="entry name" value="CysQ/Inositol_MonoPase"/>
</dbReference>
<dbReference type="NCBIfam" id="TIGR01331">
    <property type="entry name" value="bisphos_cysQ"/>
    <property type="match status" value="1"/>
</dbReference>
<gene>
    <name evidence="9" type="primary">cysQ</name>
    <name evidence="11" type="ORF">PEDI_25420</name>
</gene>
<dbReference type="PROSITE" id="PS00630">
    <property type="entry name" value="IMP_2"/>
    <property type="match status" value="1"/>
</dbReference>
<feature type="binding site" evidence="9">
    <location>
        <position position="214"/>
    </location>
    <ligand>
        <name>substrate</name>
    </ligand>
</feature>
<feature type="binding site" evidence="9">
    <location>
        <position position="214"/>
    </location>
    <ligand>
        <name>Mg(2+)</name>
        <dbReference type="ChEBI" id="CHEBI:18420"/>
        <label>2</label>
    </ligand>
</feature>
<evidence type="ECO:0000256" key="9">
    <source>
        <dbReference type="HAMAP-Rule" id="MF_02095"/>
    </source>
</evidence>
<feature type="binding site" evidence="10">
    <location>
        <position position="89"/>
    </location>
    <ligand>
        <name>Mg(2+)</name>
        <dbReference type="ChEBI" id="CHEBI:18420"/>
        <label>1</label>
        <note>catalytic</note>
    </ligand>
</feature>
<dbReference type="FunFam" id="3.30.540.10:FF:000007">
    <property type="entry name" value="3'(2'),5'-bisphosphate nucleotidase CysQ"/>
    <property type="match status" value="1"/>
</dbReference>
<feature type="binding site" evidence="10">
    <location>
        <position position="91"/>
    </location>
    <ligand>
        <name>Mg(2+)</name>
        <dbReference type="ChEBI" id="CHEBI:18420"/>
        <label>1</label>
        <note>catalytic</note>
    </ligand>
</feature>
<dbReference type="Proteomes" id="UP001310022">
    <property type="component" value="Unassembled WGS sequence"/>
</dbReference>
<dbReference type="CDD" id="cd01638">
    <property type="entry name" value="CysQ"/>
    <property type="match status" value="1"/>
</dbReference>
<feature type="binding site" evidence="9">
    <location>
        <position position="92"/>
    </location>
    <ligand>
        <name>Mg(2+)</name>
        <dbReference type="ChEBI" id="CHEBI:18420"/>
        <label>2</label>
    </ligand>
</feature>
<evidence type="ECO:0000256" key="10">
    <source>
        <dbReference type="PIRSR" id="PIRSR600760-2"/>
    </source>
</evidence>
<dbReference type="PROSITE" id="PS00629">
    <property type="entry name" value="IMP_1"/>
    <property type="match status" value="1"/>
</dbReference>
<dbReference type="Gene3D" id="3.30.540.10">
    <property type="entry name" value="Fructose-1,6-Bisphosphatase, subunit A, domain 1"/>
    <property type="match status" value="1"/>
</dbReference>
<keyword evidence="3 9" id="KW-1003">Cell membrane</keyword>
<dbReference type="InterPro" id="IPR020550">
    <property type="entry name" value="Inositol_monophosphatase_CS"/>
</dbReference>
<evidence type="ECO:0000256" key="8">
    <source>
        <dbReference type="ARBA" id="ARBA00023136"/>
    </source>
</evidence>
<keyword evidence="7 9" id="KW-0460">Magnesium</keyword>
<dbReference type="PANTHER" id="PTHR43028:SF5">
    <property type="entry name" value="3'(2'),5'-BISPHOSPHATE NUCLEOTIDASE 1"/>
    <property type="match status" value="1"/>
</dbReference>
<dbReference type="GO" id="GO:0046854">
    <property type="term" value="P:phosphatidylinositol phosphate biosynthetic process"/>
    <property type="evidence" value="ECO:0007669"/>
    <property type="project" value="InterPro"/>
</dbReference>
<evidence type="ECO:0000313" key="11">
    <source>
        <dbReference type="EMBL" id="GJM61990.1"/>
    </source>
</evidence>
<feature type="binding site" evidence="10">
    <location>
        <position position="69"/>
    </location>
    <ligand>
        <name>Mg(2+)</name>
        <dbReference type="ChEBI" id="CHEBI:18420"/>
        <label>1</label>
        <note>catalytic</note>
    </ligand>
</feature>
<feature type="binding site" evidence="10">
    <location>
        <position position="92"/>
    </location>
    <ligand>
        <name>Mg(2+)</name>
        <dbReference type="ChEBI" id="CHEBI:18420"/>
        <label>1</label>
        <note>catalytic</note>
    </ligand>
</feature>
<dbReference type="GO" id="GO:0005886">
    <property type="term" value="C:plasma membrane"/>
    <property type="evidence" value="ECO:0007669"/>
    <property type="project" value="UniProtKB-SubCell"/>
</dbReference>
<feature type="binding site" evidence="9">
    <location>
        <position position="91"/>
    </location>
    <ligand>
        <name>Mg(2+)</name>
        <dbReference type="ChEBI" id="CHEBI:18420"/>
        <label>1</label>
    </ligand>
</feature>
<dbReference type="Pfam" id="PF00459">
    <property type="entry name" value="Inositol_P"/>
    <property type="match status" value="1"/>
</dbReference>
<feature type="binding site" evidence="9">
    <location>
        <position position="89"/>
    </location>
    <ligand>
        <name>Mg(2+)</name>
        <dbReference type="ChEBI" id="CHEBI:18420"/>
        <label>2</label>
    </ligand>
</feature>
<dbReference type="GO" id="GO:0000103">
    <property type="term" value="P:sulfate assimilation"/>
    <property type="evidence" value="ECO:0007669"/>
    <property type="project" value="TreeGrafter"/>
</dbReference>
<comment type="similarity">
    <text evidence="2 9">Belongs to the inositol monophosphatase superfamily. CysQ family.</text>
</comment>
<evidence type="ECO:0000256" key="5">
    <source>
        <dbReference type="ARBA" id="ARBA00022723"/>
    </source>
</evidence>
<feature type="binding site" evidence="9">
    <location>
        <position position="69"/>
    </location>
    <ligand>
        <name>Mg(2+)</name>
        <dbReference type="ChEBI" id="CHEBI:18420"/>
        <label>1</label>
    </ligand>
</feature>
<dbReference type="PRINTS" id="PR00377">
    <property type="entry name" value="IMPHPHTASES"/>
</dbReference>
<dbReference type="GO" id="GO:0000287">
    <property type="term" value="F:magnesium ion binding"/>
    <property type="evidence" value="ECO:0007669"/>
    <property type="project" value="UniProtKB-UniRule"/>
</dbReference>
<organism evidence="11 12">
    <name type="scientific">Persicobacter diffluens</name>
    <dbReference type="NCBI Taxonomy" id="981"/>
    <lineage>
        <taxon>Bacteria</taxon>
        <taxon>Pseudomonadati</taxon>
        <taxon>Bacteroidota</taxon>
        <taxon>Cytophagia</taxon>
        <taxon>Cytophagales</taxon>
        <taxon>Persicobacteraceae</taxon>
        <taxon>Persicobacter</taxon>
    </lineage>
</organism>
<comment type="caution">
    <text evidence="11">The sequence shown here is derived from an EMBL/GenBank/DDBJ whole genome shotgun (WGS) entry which is preliminary data.</text>
</comment>
<dbReference type="GO" id="GO:0008441">
    <property type="term" value="F:3'(2'),5'-bisphosphate nucleotidase activity"/>
    <property type="evidence" value="ECO:0007669"/>
    <property type="project" value="UniProtKB-UniRule"/>
</dbReference>
<keyword evidence="12" id="KW-1185">Reference proteome</keyword>
<comment type="cofactor">
    <cofactor evidence="9 10">
        <name>Mg(2+)</name>
        <dbReference type="ChEBI" id="CHEBI:18420"/>
    </cofactor>
</comment>
<proteinExistence type="inferred from homology"/>